<organism evidence="11 12">
    <name type="scientific">Camelina sativa</name>
    <name type="common">False flax</name>
    <name type="synonym">Myagrum sativum</name>
    <dbReference type="NCBI Taxonomy" id="90675"/>
    <lineage>
        <taxon>Eukaryota</taxon>
        <taxon>Viridiplantae</taxon>
        <taxon>Streptophyta</taxon>
        <taxon>Embryophyta</taxon>
        <taxon>Tracheophyta</taxon>
        <taxon>Spermatophyta</taxon>
        <taxon>Magnoliopsida</taxon>
        <taxon>eudicotyledons</taxon>
        <taxon>Gunneridae</taxon>
        <taxon>Pentapetalae</taxon>
        <taxon>rosids</taxon>
        <taxon>malvids</taxon>
        <taxon>Brassicales</taxon>
        <taxon>Brassicaceae</taxon>
        <taxon>Camelineae</taxon>
        <taxon>Camelina</taxon>
    </lineage>
</organism>
<keyword evidence="8 9" id="KW-0472">Membrane</keyword>
<feature type="transmembrane region" description="Helical" evidence="9">
    <location>
        <begin position="12"/>
        <end position="36"/>
    </location>
</feature>
<feature type="transmembrane region" description="Helical" evidence="9">
    <location>
        <begin position="106"/>
        <end position="126"/>
    </location>
</feature>
<evidence type="ECO:0000256" key="3">
    <source>
        <dbReference type="ARBA" id="ARBA00022448"/>
    </source>
</evidence>
<dbReference type="GeneID" id="104780690"/>
<accession>A0ABM0YN75</accession>
<dbReference type="Proteomes" id="UP000694864">
    <property type="component" value="Chromosome 4"/>
</dbReference>
<dbReference type="InterPro" id="IPR047664">
    <property type="entry name" value="SWEET"/>
</dbReference>
<feature type="transmembrane region" description="Helical" evidence="9">
    <location>
        <begin position="48"/>
        <end position="64"/>
    </location>
</feature>
<reference evidence="11" key="1">
    <citation type="journal article" date="2014" name="Nat. Commun.">
        <title>The emerging biofuel crop Camelina sativa retains a highly undifferentiated hexaploid genome structure.</title>
        <authorList>
            <person name="Kagale S."/>
            <person name="Koh C."/>
            <person name="Nixon J."/>
            <person name="Bollina V."/>
            <person name="Clarke W.E."/>
            <person name="Tuteja R."/>
            <person name="Spillane C."/>
            <person name="Robinson S.J."/>
            <person name="Links M.G."/>
            <person name="Clarke C."/>
            <person name="Higgins E.E."/>
            <person name="Huebert T."/>
            <person name="Sharpe A.G."/>
            <person name="Parkin I.A."/>
        </authorList>
    </citation>
    <scope>NUCLEOTIDE SEQUENCE [LARGE SCALE GENOMIC DNA]</scope>
    <source>
        <strain evidence="11">cv. DH55</strain>
    </source>
</reference>
<feature type="transmembrane region" description="Helical" evidence="9">
    <location>
        <begin position="70"/>
        <end position="94"/>
    </location>
</feature>
<evidence type="ECO:0000256" key="4">
    <source>
        <dbReference type="ARBA" id="ARBA00022597"/>
    </source>
</evidence>
<comment type="similarity">
    <text evidence="2 9">Belongs to the SWEET sugar transporter family.</text>
</comment>
<dbReference type="InterPro" id="IPR004316">
    <property type="entry name" value="SWEET_rpt"/>
</dbReference>
<gene>
    <name evidence="12" type="primary">LOC104780690</name>
</gene>
<keyword evidence="7 9" id="KW-1133">Transmembrane helix</keyword>
<protein>
    <recommendedName>
        <fullName evidence="9">Bidirectional sugar transporter SWEET</fullName>
    </recommendedName>
</protein>
<name>A0ABM0YN75_CAMSA</name>
<reference evidence="12" key="2">
    <citation type="submission" date="2025-08" db="UniProtKB">
        <authorList>
            <consortium name="RefSeq"/>
        </authorList>
    </citation>
    <scope>IDENTIFICATION</scope>
    <source>
        <tissue evidence="12">Leaf</tissue>
    </source>
</reference>
<comment type="subcellular location">
    <subcellularLocation>
        <location evidence="9">Cell membrane</location>
        <topology evidence="9">Multi-pass membrane protein</topology>
    </subcellularLocation>
    <subcellularLocation>
        <location evidence="1">Endomembrane system</location>
        <topology evidence="1">Multi-pass membrane protein</topology>
    </subcellularLocation>
</comment>
<keyword evidence="3 9" id="KW-0813">Transport</keyword>
<evidence type="ECO:0000256" key="1">
    <source>
        <dbReference type="ARBA" id="ARBA00004127"/>
    </source>
</evidence>
<dbReference type="PANTHER" id="PTHR10791:SF22">
    <property type="entry name" value="BIDIRECTIONAL SUGAR TRANSPORTER SWEET11"/>
    <property type="match status" value="1"/>
</dbReference>
<evidence type="ECO:0000256" key="7">
    <source>
        <dbReference type="ARBA" id="ARBA00022989"/>
    </source>
</evidence>
<feature type="region of interest" description="Disordered" evidence="10">
    <location>
        <begin position="275"/>
        <end position="294"/>
    </location>
</feature>
<feature type="transmembrane region" description="Helical" evidence="9">
    <location>
        <begin position="165"/>
        <end position="187"/>
    </location>
</feature>
<dbReference type="RefSeq" id="XP_010503515.1">
    <property type="nucleotide sequence ID" value="XM_010505213.2"/>
</dbReference>
<feature type="transmembrane region" description="Helical" evidence="9">
    <location>
        <begin position="193"/>
        <end position="214"/>
    </location>
</feature>
<evidence type="ECO:0000256" key="8">
    <source>
        <dbReference type="ARBA" id="ARBA00023136"/>
    </source>
</evidence>
<keyword evidence="11" id="KW-1185">Reference proteome</keyword>
<dbReference type="Gene3D" id="1.20.1280.290">
    <property type="match status" value="2"/>
</dbReference>
<keyword evidence="5 9" id="KW-0812">Transmembrane</keyword>
<feature type="transmembrane region" description="Helical" evidence="9">
    <location>
        <begin position="132"/>
        <end position="153"/>
    </location>
</feature>
<dbReference type="Pfam" id="PF03083">
    <property type="entry name" value="MtN3_slv"/>
    <property type="match status" value="2"/>
</dbReference>
<evidence type="ECO:0000313" key="12">
    <source>
        <dbReference type="RefSeq" id="XP_010503515.1"/>
    </source>
</evidence>
<evidence type="ECO:0000256" key="9">
    <source>
        <dbReference type="RuleBase" id="RU910715"/>
    </source>
</evidence>
<keyword evidence="6" id="KW-0677">Repeat</keyword>
<evidence type="ECO:0000256" key="6">
    <source>
        <dbReference type="ARBA" id="ARBA00022737"/>
    </source>
</evidence>
<evidence type="ECO:0000256" key="2">
    <source>
        <dbReference type="ARBA" id="ARBA00007809"/>
    </source>
</evidence>
<evidence type="ECO:0000256" key="10">
    <source>
        <dbReference type="SAM" id="MobiDB-lite"/>
    </source>
</evidence>
<evidence type="ECO:0000313" key="11">
    <source>
        <dbReference type="Proteomes" id="UP000694864"/>
    </source>
</evidence>
<dbReference type="PANTHER" id="PTHR10791">
    <property type="entry name" value="RAG1-ACTIVATING PROTEIN 1"/>
    <property type="match status" value="1"/>
</dbReference>
<comment type="function">
    <text evidence="9">Mediates both low-affinity uptake and efflux of sugar across the membrane.</text>
</comment>
<proteinExistence type="inferred from homology"/>
<evidence type="ECO:0000256" key="5">
    <source>
        <dbReference type="ARBA" id="ARBA00022692"/>
    </source>
</evidence>
<keyword evidence="4 9" id="KW-0762">Sugar transport</keyword>
<sequence length="294" mass="32379">MTLLNTENTWAFVFGLLGNVISFAVFLSPVPTFYRIWKKKTTEGFQSLPYVVALFSATLWLYYATQKKDVFLLVTINAFGCFIETIYISMFLAYAPKPARMLTVKILLLMNFGGFCIILLICQFLVKGATRAKIIGGICVGFSVCVFAAPLSIIRTVIKTRSVEYMPFSLSLTLTISAVIWLLYGLALKDIYVAFPNVIGFGLGALQMILYIVYKYCKTSPHIGEKEVEAAKLPAEVTLDMLKLGTISSPEPAPLVLQANKCTCGNDRRAEMIEDGRQTPINGIGKQPSSAAAT</sequence>